<accession>A0A1H2FYB4</accession>
<dbReference type="Proteomes" id="UP000182882">
    <property type="component" value="Unassembled WGS sequence"/>
</dbReference>
<keyword evidence="2" id="KW-1185">Reference proteome</keyword>
<proteinExistence type="predicted"/>
<gene>
    <name evidence="1" type="ORF">SAMN05216406_1263</name>
</gene>
<sequence>MQKISSCRIDIFSLYILKPNDINELWCVGDRVGVLGSGVVILILKERSE</sequence>
<dbReference type="EMBL" id="FNLN01000026">
    <property type="protein sequence ID" value="SDU12366.1"/>
    <property type="molecule type" value="Genomic_DNA"/>
</dbReference>
<evidence type="ECO:0000313" key="2">
    <source>
        <dbReference type="Proteomes" id="UP000182882"/>
    </source>
</evidence>
<evidence type="ECO:0000313" key="1">
    <source>
        <dbReference type="EMBL" id="SDU12366.1"/>
    </source>
</evidence>
<dbReference type="AlphaFoldDB" id="A0A1H2FYB4"/>
<name>A0A1H2FYB4_9PROT</name>
<protein>
    <submittedName>
        <fullName evidence="1">Uncharacterized protein</fullName>
    </submittedName>
</protein>
<reference evidence="2" key="1">
    <citation type="submission" date="2016-10" db="EMBL/GenBank/DDBJ databases">
        <authorList>
            <person name="Varghese N."/>
            <person name="Submissions S."/>
        </authorList>
    </citation>
    <scope>NUCLEOTIDE SEQUENCE [LARGE SCALE GENOMIC DNA]</scope>
    <source>
        <strain evidence="2">Nm10</strain>
    </source>
</reference>
<organism evidence="1 2">
    <name type="scientific">Nitrosomonas ureae</name>
    <dbReference type="NCBI Taxonomy" id="44577"/>
    <lineage>
        <taxon>Bacteria</taxon>
        <taxon>Pseudomonadati</taxon>
        <taxon>Pseudomonadota</taxon>
        <taxon>Betaproteobacteria</taxon>
        <taxon>Nitrosomonadales</taxon>
        <taxon>Nitrosomonadaceae</taxon>
        <taxon>Nitrosomonas</taxon>
    </lineage>
</organism>